<proteinExistence type="predicted"/>
<evidence type="ECO:0000256" key="5">
    <source>
        <dbReference type="ARBA" id="ARBA00023211"/>
    </source>
</evidence>
<dbReference type="InterPro" id="IPR004843">
    <property type="entry name" value="Calcineurin-like_PHP"/>
</dbReference>
<dbReference type="SUPFAM" id="SSF56300">
    <property type="entry name" value="Metallo-dependent phosphatases"/>
    <property type="match status" value="1"/>
</dbReference>
<keyword evidence="4" id="KW-0472">Membrane</keyword>
<evidence type="ECO:0000256" key="6">
    <source>
        <dbReference type="SAM" id="MobiDB-lite"/>
    </source>
</evidence>
<keyword evidence="5" id="KW-0464">Manganese</keyword>
<dbReference type="RefSeq" id="WP_188578212.1">
    <property type="nucleotide sequence ID" value="NZ_BMDZ01000026.1"/>
</dbReference>
<evidence type="ECO:0000313" key="9">
    <source>
        <dbReference type="Proteomes" id="UP000603352"/>
    </source>
</evidence>
<feature type="compositionally biased region" description="Gly residues" evidence="6">
    <location>
        <begin position="36"/>
        <end position="57"/>
    </location>
</feature>
<dbReference type="PANTHER" id="PTHR34990:SF2">
    <property type="entry name" value="BLL8164 PROTEIN"/>
    <property type="match status" value="1"/>
</dbReference>
<dbReference type="InterPro" id="IPR029052">
    <property type="entry name" value="Metallo-depent_PP-like"/>
</dbReference>
<dbReference type="EMBL" id="BMDZ01000026">
    <property type="protein sequence ID" value="GGB42304.1"/>
    <property type="molecule type" value="Genomic_DNA"/>
</dbReference>
<comment type="caution">
    <text evidence="8">The sequence shown here is derived from an EMBL/GenBank/DDBJ whole genome shotgun (WGS) entry which is preliminary data.</text>
</comment>
<keyword evidence="2" id="KW-0997">Cell inner membrane</keyword>
<dbReference type="PANTHER" id="PTHR34990">
    <property type="entry name" value="UDP-2,3-DIACYLGLUCOSAMINE HYDROLASE-RELATED"/>
    <property type="match status" value="1"/>
</dbReference>
<evidence type="ECO:0000256" key="2">
    <source>
        <dbReference type="ARBA" id="ARBA00022519"/>
    </source>
</evidence>
<reference evidence="9" key="1">
    <citation type="journal article" date="2019" name="Int. J. Syst. Evol. Microbiol.">
        <title>The Global Catalogue of Microorganisms (GCM) 10K type strain sequencing project: providing services to taxonomists for standard genome sequencing and annotation.</title>
        <authorList>
            <consortium name="The Broad Institute Genomics Platform"/>
            <consortium name="The Broad Institute Genome Sequencing Center for Infectious Disease"/>
            <person name="Wu L."/>
            <person name="Ma J."/>
        </authorList>
    </citation>
    <scope>NUCLEOTIDE SEQUENCE [LARGE SCALE GENOMIC DNA]</scope>
    <source>
        <strain evidence="9">CGMCC 1.10188</strain>
    </source>
</reference>
<evidence type="ECO:0000256" key="3">
    <source>
        <dbReference type="ARBA" id="ARBA00022723"/>
    </source>
</evidence>
<keyword evidence="3" id="KW-0479">Metal-binding</keyword>
<evidence type="ECO:0000256" key="1">
    <source>
        <dbReference type="ARBA" id="ARBA00022475"/>
    </source>
</evidence>
<organism evidence="8 9">
    <name type="scientific">Tistrella bauzanensis</name>
    <dbReference type="NCBI Taxonomy" id="657419"/>
    <lineage>
        <taxon>Bacteria</taxon>
        <taxon>Pseudomonadati</taxon>
        <taxon>Pseudomonadota</taxon>
        <taxon>Alphaproteobacteria</taxon>
        <taxon>Geminicoccales</taxon>
        <taxon>Geminicoccaceae</taxon>
        <taxon>Tistrella</taxon>
    </lineage>
</organism>
<evidence type="ECO:0000313" key="8">
    <source>
        <dbReference type="EMBL" id="GGB42304.1"/>
    </source>
</evidence>
<dbReference type="Gene3D" id="3.60.21.10">
    <property type="match status" value="1"/>
</dbReference>
<keyword evidence="1" id="KW-1003">Cell membrane</keyword>
<dbReference type="Proteomes" id="UP000603352">
    <property type="component" value="Unassembled WGS sequence"/>
</dbReference>
<feature type="compositionally biased region" description="Pro residues" evidence="6">
    <location>
        <begin position="326"/>
        <end position="335"/>
    </location>
</feature>
<dbReference type="Pfam" id="PF00149">
    <property type="entry name" value="Metallophos"/>
    <property type="match status" value="1"/>
</dbReference>
<dbReference type="CDD" id="cd07398">
    <property type="entry name" value="MPP_YbbF-LpxH"/>
    <property type="match status" value="1"/>
</dbReference>
<gene>
    <name evidence="8" type="ORF">GCM10011505_24620</name>
</gene>
<feature type="region of interest" description="Disordered" evidence="6">
    <location>
        <begin position="1"/>
        <end position="58"/>
    </location>
</feature>
<feature type="domain" description="Calcineurin-like phosphoesterase" evidence="7">
    <location>
        <begin position="64"/>
        <end position="263"/>
    </location>
</feature>
<dbReference type="InterPro" id="IPR043461">
    <property type="entry name" value="LpxH-like"/>
</dbReference>
<accession>A0ABQ1IIF7</accession>
<protein>
    <recommendedName>
        <fullName evidence="7">Calcineurin-like phosphoesterase domain-containing protein</fullName>
    </recommendedName>
</protein>
<name>A0ABQ1IIF7_9PROT</name>
<feature type="region of interest" description="Disordered" evidence="6">
    <location>
        <begin position="321"/>
        <end position="354"/>
    </location>
</feature>
<evidence type="ECO:0000256" key="4">
    <source>
        <dbReference type="ARBA" id="ARBA00023136"/>
    </source>
</evidence>
<sequence length="354" mass="39285">MTVARALPPLAFRPDGHSAGQPPHQQPPRARERPQGPGGDNPGGNGGSGGGGSGGDGGGRRRYRTVFISDTHLGTRFCRTDLLLDFLATVDCDHLFLVGDIVDGWRLKRSWFWDGPHNAVVQAILAKAETGTRVTWVIGNHDECLMAYAGMQFGNITLVRETEHRLADGRKFLIVHGDAFDMVVRYARGLALLGDVAYNLALRVNRWLNVARRQLHLPYWSLSAYLKSRVKEACDFINRFEQAVTDEARRRGYDGVVCGHIHHADIRETEGMVYANDGDWVESCTAIVESDCGRLQILDWGARTRRRELVALARARTRRNHTLPPALLPEPPARLPEPAAGRRREPAANQEPVA</sequence>
<keyword evidence="9" id="KW-1185">Reference proteome</keyword>
<evidence type="ECO:0000259" key="7">
    <source>
        <dbReference type="Pfam" id="PF00149"/>
    </source>
</evidence>